<dbReference type="GO" id="GO:0043066">
    <property type="term" value="P:negative regulation of apoptotic process"/>
    <property type="evidence" value="ECO:0007669"/>
    <property type="project" value="TreeGrafter"/>
</dbReference>
<evidence type="ECO:0000256" key="4">
    <source>
        <dbReference type="ARBA" id="ARBA00022741"/>
    </source>
</evidence>
<dbReference type="InterPro" id="IPR008383">
    <property type="entry name" value="API5"/>
</dbReference>
<protein>
    <recommendedName>
        <fullName evidence="10">RecA family profile 1 domain-containing protein</fullName>
    </recommendedName>
</protein>
<dbReference type="SMART" id="SM00382">
    <property type="entry name" value="AAA"/>
    <property type="match status" value="1"/>
</dbReference>
<keyword evidence="12" id="KW-1185">Reference proteome</keyword>
<dbReference type="GO" id="GO:0003723">
    <property type="term" value="F:RNA binding"/>
    <property type="evidence" value="ECO:0007669"/>
    <property type="project" value="TreeGrafter"/>
</dbReference>
<dbReference type="GO" id="GO:0006281">
    <property type="term" value="P:DNA repair"/>
    <property type="evidence" value="ECO:0007669"/>
    <property type="project" value="UniProtKB-KW"/>
</dbReference>
<organism evidence="11 12">
    <name type="scientific">Parthenolecanium corni</name>
    <dbReference type="NCBI Taxonomy" id="536013"/>
    <lineage>
        <taxon>Eukaryota</taxon>
        <taxon>Metazoa</taxon>
        <taxon>Ecdysozoa</taxon>
        <taxon>Arthropoda</taxon>
        <taxon>Hexapoda</taxon>
        <taxon>Insecta</taxon>
        <taxon>Pterygota</taxon>
        <taxon>Neoptera</taxon>
        <taxon>Paraneoptera</taxon>
        <taxon>Hemiptera</taxon>
        <taxon>Sternorrhyncha</taxon>
        <taxon>Coccoidea</taxon>
        <taxon>Coccidae</taxon>
        <taxon>Parthenolecanium</taxon>
    </lineage>
</organism>
<gene>
    <name evidence="11" type="ORF">V9T40_005379</name>
</gene>
<feature type="domain" description="RecA family profile 1" evidence="10">
    <location>
        <begin position="548"/>
        <end position="725"/>
    </location>
</feature>
<keyword evidence="5" id="KW-0227">DNA damage</keyword>
<name>A0AAN9TH89_9HEMI</name>
<dbReference type="AlphaFoldDB" id="A0AAN9TH89"/>
<dbReference type="GO" id="GO:0005634">
    <property type="term" value="C:nucleus"/>
    <property type="evidence" value="ECO:0007669"/>
    <property type="project" value="UniProtKB-SubCell"/>
</dbReference>
<dbReference type="Gene3D" id="3.40.50.300">
    <property type="entry name" value="P-loop containing nucleotide triphosphate hydrolases"/>
    <property type="match status" value="1"/>
</dbReference>
<comment type="caution">
    <text evidence="11">The sequence shown here is derived from an EMBL/GenBank/DDBJ whole genome shotgun (WGS) entry which is preliminary data.</text>
</comment>
<accession>A0AAN9TH89</accession>
<evidence type="ECO:0000256" key="7">
    <source>
        <dbReference type="ARBA" id="ARBA00023204"/>
    </source>
</evidence>
<dbReference type="InterPro" id="IPR027417">
    <property type="entry name" value="P-loop_NTPase"/>
</dbReference>
<evidence type="ECO:0000256" key="1">
    <source>
        <dbReference type="ARBA" id="ARBA00004123"/>
    </source>
</evidence>
<dbReference type="GO" id="GO:0140664">
    <property type="term" value="F:ATP-dependent DNA damage sensor activity"/>
    <property type="evidence" value="ECO:0007669"/>
    <property type="project" value="InterPro"/>
</dbReference>
<dbReference type="InterPro" id="IPR020588">
    <property type="entry name" value="RecA_ATP-bd"/>
</dbReference>
<dbReference type="InterPro" id="IPR016024">
    <property type="entry name" value="ARM-type_fold"/>
</dbReference>
<comment type="subcellular location">
    <subcellularLocation>
        <location evidence="1">Nucleus</location>
    </subcellularLocation>
</comment>
<keyword evidence="6" id="KW-0067">ATP-binding</keyword>
<evidence type="ECO:0000259" key="10">
    <source>
        <dbReference type="PROSITE" id="PS50162"/>
    </source>
</evidence>
<evidence type="ECO:0000256" key="9">
    <source>
        <dbReference type="SAM" id="MobiDB-lite"/>
    </source>
</evidence>
<reference evidence="11 12" key="1">
    <citation type="submission" date="2024-03" db="EMBL/GenBank/DDBJ databases">
        <title>Adaptation during the transition from Ophiocordyceps entomopathogen to insect associate is accompanied by gene loss and intensified selection.</title>
        <authorList>
            <person name="Ward C.M."/>
            <person name="Onetto C.A."/>
            <person name="Borneman A.R."/>
        </authorList>
    </citation>
    <scope>NUCLEOTIDE SEQUENCE [LARGE SCALE GENOMIC DNA]</scope>
    <source>
        <strain evidence="11">AWRI1</strain>
        <tissue evidence="11">Single Adult Female</tissue>
    </source>
</reference>
<dbReference type="Pfam" id="PF08423">
    <property type="entry name" value="Rad51"/>
    <property type="match status" value="1"/>
</dbReference>
<dbReference type="InterPro" id="IPR003593">
    <property type="entry name" value="AAA+_ATPase"/>
</dbReference>
<dbReference type="CDD" id="cd19491">
    <property type="entry name" value="XRCC3"/>
    <property type="match status" value="1"/>
</dbReference>
<dbReference type="SUPFAM" id="SSF48371">
    <property type="entry name" value="ARM repeat"/>
    <property type="match status" value="1"/>
</dbReference>
<dbReference type="Proteomes" id="UP001367676">
    <property type="component" value="Unassembled WGS sequence"/>
</dbReference>
<keyword evidence="4" id="KW-0547">Nucleotide-binding</keyword>
<keyword evidence="3" id="KW-0053">Apoptosis</keyword>
<evidence type="ECO:0000313" key="11">
    <source>
        <dbReference type="EMBL" id="KAK7588134.1"/>
    </source>
</evidence>
<dbReference type="Gene3D" id="1.25.10.10">
    <property type="entry name" value="Leucine-rich Repeat Variant"/>
    <property type="match status" value="1"/>
</dbReference>
<dbReference type="GO" id="GO:0006915">
    <property type="term" value="P:apoptotic process"/>
    <property type="evidence" value="ECO:0007669"/>
    <property type="project" value="UniProtKB-KW"/>
</dbReference>
<keyword evidence="8" id="KW-0539">Nucleus</keyword>
<dbReference type="PANTHER" id="PTHR12758:SF19">
    <property type="entry name" value="APOPTOSIS INHIBITOR 5"/>
    <property type="match status" value="1"/>
</dbReference>
<evidence type="ECO:0000256" key="2">
    <source>
        <dbReference type="ARBA" id="ARBA00009515"/>
    </source>
</evidence>
<dbReference type="Pfam" id="PF05918">
    <property type="entry name" value="API5"/>
    <property type="match status" value="1"/>
</dbReference>
<evidence type="ECO:0000256" key="8">
    <source>
        <dbReference type="ARBA" id="ARBA00023242"/>
    </source>
</evidence>
<dbReference type="EMBL" id="JBBCAQ010000023">
    <property type="protein sequence ID" value="KAK7588134.1"/>
    <property type="molecule type" value="Genomic_DNA"/>
</dbReference>
<dbReference type="PANTHER" id="PTHR12758">
    <property type="entry name" value="APOPTOSIS INHIBITOR 5-RELATED"/>
    <property type="match status" value="1"/>
</dbReference>
<evidence type="ECO:0000313" key="12">
    <source>
        <dbReference type="Proteomes" id="UP001367676"/>
    </source>
</evidence>
<proteinExistence type="inferred from homology"/>
<dbReference type="InterPro" id="IPR013632">
    <property type="entry name" value="Rad51_C"/>
</dbReference>
<evidence type="ECO:0000256" key="6">
    <source>
        <dbReference type="ARBA" id="ARBA00022840"/>
    </source>
</evidence>
<evidence type="ECO:0000256" key="5">
    <source>
        <dbReference type="ARBA" id="ARBA00022763"/>
    </source>
</evidence>
<dbReference type="InterPro" id="IPR047348">
    <property type="entry name" value="XRCC3-like_C"/>
</dbReference>
<keyword evidence="7" id="KW-0234">DNA repair</keyword>
<comment type="similarity">
    <text evidence="2">Belongs to the API5 family.</text>
</comment>
<dbReference type="PROSITE" id="PS50162">
    <property type="entry name" value="RECA_2"/>
    <property type="match status" value="1"/>
</dbReference>
<sequence>MNDVAADNIEKLYKNFGILADAKDNICRHEKEYMEILAAVKGSLKEKRLASQFIARFFKSFPVLADQALEAQLDLCEDDDVSIRKQAIKDLSAICKDNKEQVPKVADILAQLLQAEDHSELMTVQDSLVALLKFDAKGTLSGIYSQLLTGDETVRERCVKFLSKKVIPIDRNVIDKAAEDFLIIETKRVLQDVTGEEFVQLIHVLSNSRLTQTPLGQKELVDIIADQAELDHPFDPEDRSQVDRIIHCTYCALPYFNFIGSNKFVLYLINDVLSQLDKIPKEIENFKYAHLELLKIYAECCALCKSVSNGLEIIEKTVNLLYRYVPAPPTDENEKTNFEFNHIEAAMFSLHQLVRVCPDALKVDSDLYKGLKLRLHYLACNVQGYVKPLREDIRSKSKTDLKADTESKIKIMALKAATNISNMIKDLFHNPPKCKTEIPLSWKAPVVSESKSTNDQAKKEKKRSSNSYSPDDGSHKQSRQSGREIYHPPSGKFSTKVSYADLTNPEKILQLTETELQRLGSFSSDDVKSIFYSASESLKPELDQSIEEPKCITVGCPIIDGVLGGGLKMASGINELSGESGCGKTQFCLRLALTAQNPVSVGGIDKSVVYICTEDSFPSKRLLQLINNIRHPFKSVREISYGDRIFVEHIADVKGLKECLMSRLPTLLKSTSIGLLIIDSVTAVFRAEYSFSDGVQRTKNLRCIGCQLHELSRKFGICVLCVNQVTASMNSANTSVPALGLAWANLVTTRMIMKKSTFQDTRKLELVFSPHQKSSSCTYIINEFGVQGIG</sequence>
<dbReference type="GO" id="GO:0003677">
    <property type="term" value="F:DNA binding"/>
    <property type="evidence" value="ECO:0007669"/>
    <property type="project" value="InterPro"/>
</dbReference>
<dbReference type="InterPro" id="IPR011989">
    <property type="entry name" value="ARM-like"/>
</dbReference>
<dbReference type="SUPFAM" id="SSF52540">
    <property type="entry name" value="P-loop containing nucleoside triphosphate hydrolases"/>
    <property type="match status" value="1"/>
</dbReference>
<evidence type="ECO:0000256" key="3">
    <source>
        <dbReference type="ARBA" id="ARBA00022703"/>
    </source>
</evidence>
<dbReference type="GO" id="GO:0005524">
    <property type="term" value="F:ATP binding"/>
    <property type="evidence" value="ECO:0007669"/>
    <property type="project" value="UniProtKB-KW"/>
</dbReference>
<feature type="region of interest" description="Disordered" evidence="9">
    <location>
        <begin position="449"/>
        <end position="492"/>
    </location>
</feature>